<feature type="transmembrane region" description="Helical" evidence="2">
    <location>
        <begin position="33"/>
        <end position="52"/>
    </location>
</feature>
<keyword evidence="4" id="KW-1185">Reference proteome</keyword>
<proteinExistence type="predicted"/>
<reference evidence="3" key="1">
    <citation type="journal article" date="2020" name="bioRxiv">
        <title>Hybrid origin of Populus tomentosa Carr. identified through genome sequencing and phylogenomic analysis.</title>
        <authorList>
            <person name="An X."/>
            <person name="Gao K."/>
            <person name="Chen Z."/>
            <person name="Li J."/>
            <person name="Yang X."/>
            <person name="Yang X."/>
            <person name="Zhou J."/>
            <person name="Guo T."/>
            <person name="Zhao T."/>
            <person name="Huang S."/>
            <person name="Miao D."/>
            <person name="Khan W.U."/>
            <person name="Rao P."/>
            <person name="Ye M."/>
            <person name="Lei B."/>
            <person name="Liao W."/>
            <person name="Wang J."/>
            <person name="Ji L."/>
            <person name="Li Y."/>
            <person name="Guo B."/>
            <person name="Mustafa N.S."/>
            <person name="Li S."/>
            <person name="Yun Q."/>
            <person name="Keller S.R."/>
            <person name="Mao J."/>
            <person name="Zhang R."/>
            <person name="Strauss S.H."/>
        </authorList>
    </citation>
    <scope>NUCLEOTIDE SEQUENCE</scope>
    <source>
        <strain evidence="3">GM15</strain>
        <tissue evidence="3">Leaf</tissue>
    </source>
</reference>
<dbReference type="Proteomes" id="UP000886885">
    <property type="component" value="Unassembled WGS sequence"/>
</dbReference>
<evidence type="ECO:0000313" key="4">
    <source>
        <dbReference type="Proteomes" id="UP000886885"/>
    </source>
</evidence>
<name>A0A8X8BZL4_POPTO</name>
<sequence length="590" mass="62803">MLSSTSMVDIKWVFDHLAGVQGPGTSKSFALGLWRDLFLGTVALIFGLHLGFSADARRRDRASPPPLILEGLSFVRPSPPVVWLLWILGPVVCWMGSLAGPLLAVVLSCLVPLMAWVSGVVVSEVAIAKGTLSGPAVFWWCELYIGMLILANVWPSFALGFDVTIQHFLLDWFRAVIIRVEAAEGLLSAELPLRFTMCDECNWLIVWELVNNSTVLALAARSSSRTVHATVSPNSNSDLNPPMVLTPQSPCPNHLVLSSPHGSEPQHRGDSPSINHVFMEDWSDDEDLDDEEMEYDSAEEDYAGGSKFFTSPVNVTPLVPVASPAVALPPTVPSPASAQTTAIASLSDALLPSVAPPVVARSTPGSFPTSETPAPVVSPAPAMSAPAGSVNGVVPLATTVSATVNPPESSPSNWRNLFASNRNTATCPKLIHYSAFTEMNGNLGHLTSTCPKSVPSTDSSKQSAHVSAPALNANTVKESIFNCLGPQAGSPVVVCPEANLPLNPTPILVEFELVSVSGDVVPVSGRWEILQSKRMRRQPSPPKHRARPSHVEHCTGQEHHAPVDSRDHHIPAPPSSSHILAAPTTNVLAG</sequence>
<feature type="compositionally biased region" description="Basic and acidic residues" evidence="1">
    <location>
        <begin position="549"/>
        <end position="570"/>
    </location>
</feature>
<comment type="caution">
    <text evidence="3">The sequence shown here is derived from an EMBL/GenBank/DDBJ whole genome shotgun (WGS) entry which is preliminary data.</text>
</comment>
<feature type="compositionally biased region" description="Polar residues" evidence="1">
    <location>
        <begin position="575"/>
        <end position="590"/>
    </location>
</feature>
<organism evidence="3 4">
    <name type="scientific">Populus tomentosa</name>
    <name type="common">Chinese white poplar</name>
    <dbReference type="NCBI Taxonomy" id="118781"/>
    <lineage>
        <taxon>Eukaryota</taxon>
        <taxon>Viridiplantae</taxon>
        <taxon>Streptophyta</taxon>
        <taxon>Embryophyta</taxon>
        <taxon>Tracheophyta</taxon>
        <taxon>Spermatophyta</taxon>
        <taxon>Magnoliopsida</taxon>
        <taxon>eudicotyledons</taxon>
        <taxon>Gunneridae</taxon>
        <taxon>Pentapetalae</taxon>
        <taxon>rosids</taxon>
        <taxon>fabids</taxon>
        <taxon>Malpighiales</taxon>
        <taxon>Salicaceae</taxon>
        <taxon>Saliceae</taxon>
        <taxon>Populus</taxon>
    </lineage>
</organism>
<feature type="region of interest" description="Disordered" evidence="1">
    <location>
        <begin position="254"/>
        <end position="276"/>
    </location>
</feature>
<keyword evidence="2" id="KW-1133">Transmembrane helix</keyword>
<keyword evidence="2" id="KW-0472">Membrane</keyword>
<feature type="transmembrane region" description="Helical" evidence="2">
    <location>
        <begin position="105"/>
        <end position="125"/>
    </location>
</feature>
<feature type="transmembrane region" description="Helical" evidence="2">
    <location>
        <begin position="81"/>
        <end position="99"/>
    </location>
</feature>
<feature type="region of interest" description="Disordered" evidence="1">
    <location>
        <begin position="532"/>
        <end position="590"/>
    </location>
</feature>
<feature type="transmembrane region" description="Helical" evidence="2">
    <location>
        <begin position="137"/>
        <end position="157"/>
    </location>
</feature>
<evidence type="ECO:0000256" key="2">
    <source>
        <dbReference type="SAM" id="Phobius"/>
    </source>
</evidence>
<evidence type="ECO:0000313" key="3">
    <source>
        <dbReference type="EMBL" id="KAG6735727.1"/>
    </source>
</evidence>
<protein>
    <submittedName>
        <fullName evidence="3">Uncharacterized protein</fullName>
    </submittedName>
</protein>
<dbReference type="OrthoDB" id="861257at2759"/>
<gene>
    <name evidence="3" type="ORF">POTOM_061611</name>
</gene>
<accession>A0A8X8BZL4</accession>
<evidence type="ECO:0000256" key="1">
    <source>
        <dbReference type="SAM" id="MobiDB-lite"/>
    </source>
</evidence>
<keyword evidence="2" id="KW-0812">Transmembrane</keyword>
<dbReference type="AlphaFoldDB" id="A0A8X8BZL4"/>
<dbReference type="EMBL" id="JAAWWB010001781">
    <property type="protein sequence ID" value="KAG6735727.1"/>
    <property type="molecule type" value="Genomic_DNA"/>
</dbReference>
<feature type="compositionally biased region" description="Basic residues" evidence="1">
    <location>
        <begin position="533"/>
        <end position="548"/>
    </location>
</feature>